<sequence length="101" mass="11456">MNRVSTHKSHWRVQRLVVAIVEPQSWIPDIEYYAKEALSWHDKCGLCWLDDVHGVDQDKADLCDGKACDQQVLGEGAKARRGMTWLCDAKGKASVWDDSAR</sequence>
<dbReference type="Proteomes" id="UP000823775">
    <property type="component" value="Unassembled WGS sequence"/>
</dbReference>
<evidence type="ECO:0000313" key="2">
    <source>
        <dbReference type="Proteomes" id="UP000823775"/>
    </source>
</evidence>
<protein>
    <submittedName>
        <fullName evidence="1">Uncharacterized protein</fullName>
    </submittedName>
</protein>
<reference evidence="1 2" key="1">
    <citation type="journal article" date="2021" name="BMC Genomics">
        <title>Datura genome reveals duplications of psychoactive alkaloid biosynthetic genes and high mutation rate following tissue culture.</title>
        <authorList>
            <person name="Rajewski A."/>
            <person name="Carter-House D."/>
            <person name="Stajich J."/>
            <person name="Litt A."/>
        </authorList>
    </citation>
    <scope>NUCLEOTIDE SEQUENCE [LARGE SCALE GENOMIC DNA]</scope>
    <source>
        <strain evidence="1">AR-01</strain>
    </source>
</reference>
<proteinExistence type="predicted"/>
<evidence type="ECO:0000313" key="1">
    <source>
        <dbReference type="EMBL" id="MCD9640036.1"/>
    </source>
</evidence>
<keyword evidence="2" id="KW-1185">Reference proteome</keyword>
<accession>A0ABS8V113</accession>
<name>A0ABS8V113_DATST</name>
<comment type="caution">
    <text evidence="1">The sequence shown here is derived from an EMBL/GenBank/DDBJ whole genome shotgun (WGS) entry which is preliminary data.</text>
</comment>
<organism evidence="1 2">
    <name type="scientific">Datura stramonium</name>
    <name type="common">Jimsonweed</name>
    <name type="synonym">Common thornapple</name>
    <dbReference type="NCBI Taxonomy" id="4076"/>
    <lineage>
        <taxon>Eukaryota</taxon>
        <taxon>Viridiplantae</taxon>
        <taxon>Streptophyta</taxon>
        <taxon>Embryophyta</taxon>
        <taxon>Tracheophyta</taxon>
        <taxon>Spermatophyta</taxon>
        <taxon>Magnoliopsida</taxon>
        <taxon>eudicotyledons</taxon>
        <taxon>Gunneridae</taxon>
        <taxon>Pentapetalae</taxon>
        <taxon>asterids</taxon>
        <taxon>lamiids</taxon>
        <taxon>Solanales</taxon>
        <taxon>Solanaceae</taxon>
        <taxon>Solanoideae</taxon>
        <taxon>Datureae</taxon>
        <taxon>Datura</taxon>
    </lineage>
</organism>
<gene>
    <name evidence="1" type="ORF">HAX54_025049</name>
</gene>
<dbReference type="EMBL" id="JACEIK010003036">
    <property type="protein sequence ID" value="MCD9640036.1"/>
    <property type="molecule type" value="Genomic_DNA"/>
</dbReference>